<proteinExistence type="inferred from homology"/>
<organism evidence="4 5">
    <name type="scientific">Caulobacter rhizosphaerae</name>
    <dbReference type="NCBI Taxonomy" id="2010972"/>
    <lineage>
        <taxon>Bacteria</taxon>
        <taxon>Pseudomonadati</taxon>
        <taxon>Pseudomonadota</taxon>
        <taxon>Alphaproteobacteria</taxon>
        <taxon>Caulobacterales</taxon>
        <taxon>Caulobacteraceae</taxon>
        <taxon>Caulobacter</taxon>
    </lineage>
</organism>
<comment type="caution">
    <text evidence="4">The sequence shown here is derived from an EMBL/GenBank/DDBJ whole genome shotgun (WGS) entry which is preliminary data.</text>
</comment>
<dbReference type="SUPFAM" id="SSF53955">
    <property type="entry name" value="Lysozyme-like"/>
    <property type="match status" value="1"/>
</dbReference>
<dbReference type="InterPro" id="IPR008258">
    <property type="entry name" value="Transglycosylase_SLT_dom_1"/>
</dbReference>
<gene>
    <name evidence="4" type="ORF">J2800_001012</name>
</gene>
<protein>
    <submittedName>
        <fullName evidence="4">Soluble lytic murein transglycosylase-like protein</fullName>
    </submittedName>
</protein>
<sequence>MTGSARAQDGVRGHVEAAAARFDLPSDLIEAVIAAESGGRARAVSPAGAMGLMQLMPGTWSDLRARLGLGADPFDPADNILAGAAYLRDLLDRYGAPGFLAAYNAGPTRYEASLAGRPLPLETRLYVARLSGMQGAAGLVRPDWRAAGLFPPVWSQGLRAAGATAVGAPASSSGDEVFTARRETGQ</sequence>
<dbReference type="Gene3D" id="1.10.530.10">
    <property type="match status" value="1"/>
</dbReference>
<dbReference type="Proteomes" id="UP001262754">
    <property type="component" value="Unassembled WGS sequence"/>
</dbReference>
<evidence type="ECO:0000256" key="2">
    <source>
        <dbReference type="ARBA" id="ARBA00009387"/>
    </source>
</evidence>
<comment type="similarity">
    <text evidence="2">Belongs to the virb1 family.</text>
</comment>
<dbReference type="RefSeq" id="WP_310029742.1">
    <property type="nucleotide sequence ID" value="NZ_JAVDRL010000003.1"/>
</dbReference>
<dbReference type="PANTHER" id="PTHR37423">
    <property type="entry name" value="SOLUBLE LYTIC MUREIN TRANSGLYCOSYLASE-RELATED"/>
    <property type="match status" value="1"/>
</dbReference>
<dbReference type="EMBL" id="JAVDRL010000003">
    <property type="protein sequence ID" value="MDR6530276.1"/>
    <property type="molecule type" value="Genomic_DNA"/>
</dbReference>
<evidence type="ECO:0000313" key="5">
    <source>
        <dbReference type="Proteomes" id="UP001262754"/>
    </source>
</evidence>
<dbReference type="Pfam" id="PF01464">
    <property type="entry name" value="SLT"/>
    <property type="match status" value="1"/>
</dbReference>
<name>A0ABU1MWI4_9CAUL</name>
<comment type="similarity">
    <text evidence="1">Belongs to the transglycosylase Slt family.</text>
</comment>
<dbReference type="CDD" id="cd00254">
    <property type="entry name" value="LT-like"/>
    <property type="match status" value="1"/>
</dbReference>
<accession>A0ABU1MWI4</accession>
<evidence type="ECO:0000313" key="4">
    <source>
        <dbReference type="EMBL" id="MDR6530276.1"/>
    </source>
</evidence>
<dbReference type="InterPro" id="IPR023346">
    <property type="entry name" value="Lysozyme-like_dom_sf"/>
</dbReference>
<dbReference type="PANTHER" id="PTHR37423:SF2">
    <property type="entry name" value="MEMBRANE-BOUND LYTIC MUREIN TRANSGLYCOSYLASE C"/>
    <property type="match status" value="1"/>
</dbReference>
<evidence type="ECO:0000259" key="3">
    <source>
        <dbReference type="Pfam" id="PF01464"/>
    </source>
</evidence>
<evidence type="ECO:0000256" key="1">
    <source>
        <dbReference type="ARBA" id="ARBA00007734"/>
    </source>
</evidence>
<reference evidence="4 5" key="1">
    <citation type="submission" date="2023-07" db="EMBL/GenBank/DDBJ databases">
        <title>Sorghum-associated microbial communities from plants grown in Nebraska, USA.</title>
        <authorList>
            <person name="Schachtman D."/>
        </authorList>
    </citation>
    <scope>NUCLEOTIDE SEQUENCE [LARGE SCALE GENOMIC DNA]</scope>
    <source>
        <strain evidence="4 5">DS2154</strain>
    </source>
</reference>
<feature type="domain" description="Transglycosylase SLT" evidence="3">
    <location>
        <begin position="16"/>
        <end position="110"/>
    </location>
</feature>
<keyword evidence="5" id="KW-1185">Reference proteome</keyword>